<keyword evidence="4" id="KW-0804">Transcription</keyword>
<dbReference type="GO" id="GO:0016987">
    <property type="term" value="F:sigma factor activity"/>
    <property type="evidence" value="ECO:0007669"/>
    <property type="project" value="UniProtKB-KW"/>
</dbReference>
<dbReference type="NCBIfam" id="TIGR02937">
    <property type="entry name" value="sigma70-ECF"/>
    <property type="match status" value="1"/>
</dbReference>
<dbReference type="InterPro" id="IPR013324">
    <property type="entry name" value="RNA_pol_sigma_r3/r4-like"/>
</dbReference>
<feature type="domain" description="RNA polymerase sigma factor 70 region 4 type 2" evidence="6">
    <location>
        <begin position="109"/>
        <end position="157"/>
    </location>
</feature>
<keyword evidence="8" id="KW-1185">Reference proteome</keyword>
<accession>A0A2K8MNN8</accession>
<name>A0A2K8MNN8_9SPHN</name>
<dbReference type="KEGG" id="sphc:CVN68_21470"/>
<dbReference type="InterPro" id="IPR013325">
    <property type="entry name" value="RNA_pol_sigma_r2"/>
</dbReference>
<evidence type="ECO:0000259" key="6">
    <source>
        <dbReference type="Pfam" id="PF08281"/>
    </source>
</evidence>
<gene>
    <name evidence="7" type="ORF">CVN68_21470</name>
</gene>
<dbReference type="Pfam" id="PF04542">
    <property type="entry name" value="Sigma70_r2"/>
    <property type="match status" value="1"/>
</dbReference>
<evidence type="ECO:0000259" key="5">
    <source>
        <dbReference type="Pfam" id="PF04542"/>
    </source>
</evidence>
<dbReference type="OrthoDB" id="7190058at2"/>
<organism evidence="7 8">
    <name type="scientific">Sphingomonas psychrotolerans</name>
    <dbReference type="NCBI Taxonomy" id="1327635"/>
    <lineage>
        <taxon>Bacteria</taxon>
        <taxon>Pseudomonadati</taxon>
        <taxon>Pseudomonadota</taxon>
        <taxon>Alphaproteobacteria</taxon>
        <taxon>Sphingomonadales</taxon>
        <taxon>Sphingomonadaceae</taxon>
        <taxon>Sphingomonas</taxon>
    </lineage>
</organism>
<protein>
    <submittedName>
        <fullName evidence="7">RNA polymerase subunit sigma-24</fullName>
    </submittedName>
</protein>
<dbReference type="InterPro" id="IPR036388">
    <property type="entry name" value="WH-like_DNA-bd_sf"/>
</dbReference>
<dbReference type="EMBL" id="CP024923">
    <property type="protein sequence ID" value="ATY34804.1"/>
    <property type="molecule type" value="Genomic_DNA"/>
</dbReference>
<dbReference type="Proteomes" id="UP000229081">
    <property type="component" value="Chromosome"/>
</dbReference>
<keyword evidence="2" id="KW-0805">Transcription regulation</keyword>
<keyword evidence="3" id="KW-0731">Sigma factor</keyword>
<dbReference type="Gene3D" id="1.10.10.10">
    <property type="entry name" value="Winged helix-like DNA-binding domain superfamily/Winged helix DNA-binding domain"/>
    <property type="match status" value="1"/>
</dbReference>
<dbReference type="PANTHER" id="PTHR43133:SF63">
    <property type="entry name" value="RNA POLYMERASE SIGMA FACTOR FECI-RELATED"/>
    <property type="match status" value="1"/>
</dbReference>
<reference evidence="7 8" key="1">
    <citation type="submission" date="2017-11" db="EMBL/GenBank/DDBJ databases">
        <title>Complete genome sequence of Sphingomonas sp. Strain Cra20, a psychrotolerant potential plant growth promoting rhizobacteria.</title>
        <authorList>
            <person name="Luo Y."/>
        </authorList>
    </citation>
    <scope>NUCLEOTIDE SEQUENCE [LARGE SCALE GENOMIC DNA]</scope>
    <source>
        <strain evidence="7 8">Cra20</strain>
    </source>
</reference>
<dbReference type="GO" id="GO:0003677">
    <property type="term" value="F:DNA binding"/>
    <property type="evidence" value="ECO:0007669"/>
    <property type="project" value="InterPro"/>
</dbReference>
<dbReference type="InterPro" id="IPR014284">
    <property type="entry name" value="RNA_pol_sigma-70_dom"/>
</dbReference>
<dbReference type="Pfam" id="PF08281">
    <property type="entry name" value="Sigma70_r4_2"/>
    <property type="match status" value="1"/>
</dbReference>
<evidence type="ECO:0000256" key="2">
    <source>
        <dbReference type="ARBA" id="ARBA00023015"/>
    </source>
</evidence>
<dbReference type="InterPro" id="IPR007627">
    <property type="entry name" value="RNA_pol_sigma70_r2"/>
</dbReference>
<proteinExistence type="inferred from homology"/>
<feature type="domain" description="RNA polymerase sigma-70 region 2" evidence="5">
    <location>
        <begin position="16"/>
        <end position="78"/>
    </location>
</feature>
<sequence>MNSSPRDVLIGLLVSTYPDLKKRLTSRLGSAEAASEALQDTYVRLQRTEIQGELRNPRSYLISMALNIASNRRRSEARHLSAADVEELLELADDDPGPQRIAEARSELAAVERALEALPSRRRAMFRCFWVENADYERIALDFNVSERTVRNELLLATRYLHAATEETFVAGLQKRLAQVSPQ</sequence>
<dbReference type="AlphaFoldDB" id="A0A2K8MNN8"/>
<dbReference type="PANTHER" id="PTHR43133">
    <property type="entry name" value="RNA POLYMERASE ECF-TYPE SIGMA FACTO"/>
    <property type="match status" value="1"/>
</dbReference>
<dbReference type="InterPro" id="IPR039425">
    <property type="entry name" value="RNA_pol_sigma-70-like"/>
</dbReference>
<evidence type="ECO:0000256" key="3">
    <source>
        <dbReference type="ARBA" id="ARBA00023082"/>
    </source>
</evidence>
<dbReference type="Gene3D" id="1.10.1740.10">
    <property type="match status" value="1"/>
</dbReference>
<evidence type="ECO:0000313" key="8">
    <source>
        <dbReference type="Proteomes" id="UP000229081"/>
    </source>
</evidence>
<evidence type="ECO:0000313" key="7">
    <source>
        <dbReference type="EMBL" id="ATY34804.1"/>
    </source>
</evidence>
<dbReference type="SUPFAM" id="SSF88946">
    <property type="entry name" value="Sigma2 domain of RNA polymerase sigma factors"/>
    <property type="match status" value="1"/>
</dbReference>
<evidence type="ECO:0000256" key="1">
    <source>
        <dbReference type="ARBA" id="ARBA00010641"/>
    </source>
</evidence>
<evidence type="ECO:0000256" key="4">
    <source>
        <dbReference type="ARBA" id="ARBA00023163"/>
    </source>
</evidence>
<dbReference type="InterPro" id="IPR013249">
    <property type="entry name" value="RNA_pol_sigma70_r4_t2"/>
</dbReference>
<dbReference type="SUPFAM" id="SSF88659">
    <property type="entry name" value="Sigma3 and sigma4 domains of RNA polymerase sigma factors"/>
    <property type="match status" value="1"/>
</dbReference>
<dbReference type="GO" id="GO:0006352">
    <property type="term" value="P:DNA-templated transcription initiation"/>
    <property type="evidence" value="ECO:0007669"/>
    <property type="project" value="InterPro"/>
</dbReference>
<comment type="similarity">
    <text evidence="1">Belongs to the sigma-70 factor family. ECF subfamily.</text>
</comment>